<sequence>MSSYYEPRTERHRSKVDIVYDILASAMGGGAKKTHILYKANISSTQVESYFSALLAHNLLEKAQDFEGNNVYRTTGKGMQFIECCEQMRSLIGLVMNNRRIDPISDFYAFDRR</sequence>
<reference evidence="2 3" key="1">
    <citation type="journal article" date="2012" name="Environ. Microbiol.">
        <title>The genome of the ammonia-oxidizing Candidatus Nitrososphaera gargensis: insights into metabolic versatility and environmental adaptations.</title>
        <authorList>
            <person name="Spang A."/>
            <person name="Poehlein A."/>
            <person name="Offre P."/>
            <person name="Zumbragel S."/>
            <person name="Haider S."/>
            <person name="Rychlik N."/>
            <person name="Nowka B."/>
            <person name="Schmeisser C."/>
            <person name="Lebedeva E.V."/>
            <person name="Rattei T."/>
            <person name="Bohm C."/>
            <person name="Schmid M."/>
            <person name="Galushko A."/>
            <person name="Hatzenpichler R."/>
            <person name="Weinmaier T."/>
            <person name="Daniel R."/>
            <person name="Schleper C."/>
            <person name="Spieck E."/>
            <person name="Streit W."/>
            <person name="Wagner M."/>
        </authorList>
    </citation>
    <scope>NUCLEOTIDE SEQUENCE [LARGE SCALE GENOMIC DNA]</scope>
    <source>
        <strain evidence="3">Ga9.2</strain>
    </source>
</reference>
<dbReference type="Proteomes" id="UP000008037">
    <property type="component" value="Chromosome"/>
</dbReference>
<dbReference type="AlphaFoldDB" id="K0IE74"/>
<dbReference type="EMBL" id="CP002408">
    <property type="protein sequence ID" value="AFU58080.1"/>
    <property type="molecule type" value="Genomic_DNA"/>
</dbReference>
<evidence type="ECO:0000313" key="2">
    <source>
        <dbReference type="EMBL" id="AFU58080.1"/>
    </source>
</evidence>
<gene>
    <name evidence="2" type="ordered locus">Ngar_c11390</name>
</gene>
<keyword evidence="3" id="KW-1185">Reference proteome</keyword>
<proteinExistence type="predicted"/>
<dbReference type="InParanoid" id="K0IE74"/>
<accession>K0IE74</accession>
<dbReference type="InterPro" id="IPR036390">
    <property type="entry name" value="WH_DNA-bd_sf"/>
</dbReference>
<dbReference type="Pfam" id="PF14947">
    <property type="entry name" value="HTH_45"/>
    <property type="match status" value="1"/>
</dbReference>
<name>K0IE74_NITGG</name>
<dbReference type="SUPFAM" id="SSF46785">
    <property type="entry name" value="Winged helix' DNA-binding domain"/>
    <property type="match status" value="1"/>
</dbReference>
<protein>
    <recommendedName>
        <fullName evidence="1">ArnR1-like winged helix-turn-helix domain-containing protein</fullName>
    </recommendedName>
</protein>
<dbReference type="OrthoDB" id="140255at2157"/>
<dbReference type="HOGENOM" id="CLU_159725_0_1_2"/>
<dbReference type="InterPro" id="IPR038723">
    <property type="entry name" value="ArnR1-like_HTH"/>
</dbReference>
<dbReference type="RefSeq" id="WP_015018617.1">
    <property type="nucleotide sequence ID" value="NC_018719.1"/>
</dbReference>
<dbReference type="Gene3D" id="1.10.10.10">
    <property type="entry name" value="Winged helix-like DNA-binding domain superfamily/Winged helix DNA-binding domain"/>
    <property type="match status" value="1"/>
</dbReference>
<dbReference type="InterPro" id="IPR036388">
    <property type="entry name" value="WH-like_DNA-bd_sf"/>
</dbReference>
<dbReference type="GeneID" id="13795534"/>
<evidence type="ECO:0000313" key="3">
    <source>
        <dbReference type="Proteomes" id="UP000008037"/>
    </source>
</evidence>
<dbReference type="BioCyc" id="CNIT1237085:G1324-1137-MONOMER"/>
<organism evidence="2 3">
    <name type="scientific">Nitrososphaera gargensis (strain Ga9.2)</name>
    <dbReference type="NCBI Taxonomy" id="1237085"/>
    <lineage>
        <taxon>Archaea</taxon>
        <taxon>Nitrososphaerota</taxon>
        <taxon>Nitrososphaeria</taxon>
        <taxon>Nitrososphaerales</taxon>
        <taxon>Nitrososphaeraceae</taxon>
        <taxon>Nitrososphaera</taxon>
    </lineage>
</organism>
<dbReference type="KEGG" id="nga:Ngar_c11390"/>
<evidence type="ECO:0000259" key="1">
    <source>
        <dbReference type="Pfam" id="PF14947"/>
    </source>
</evidence>
<feature type="domain" description="ArnR1-like winged helix-turn-helix" evidence="1">
    <location>
        <begin position="13"/>
        <end position="91"/>
    </location>
</feature>